<keyword evidence="4" id="KW-1185">Reference proteome</keyword>
<evidence type="ECO:0000313" key="4">
    <source>
        <dbReference type="Proteomes" id="UP000306509"/>
    </source>
</evidence>
<name>A0A4U8PZB3_9FIRM</name>
<dbReference type="Gene3D" id="3.20.20.80">
    <property type="entry name" value="Glycosidases"/>
    <property type="match status" value="2"/>
</dbReference>
<evidence type="ECO:0000313" key="3">
    <source>
        <dbReference type="EMBL" id="TLC97714.1"/>
    </source>
</evidence>
<dbReference type="Proteomes" id="UP000306509">
    <property type="component" value="Unassembled WGS sequence"/>
</dbReference>
<dbReference type="GO" id="GO:0016798">
    <property type="term" value="F:hydrolase activity, acting on glycosyl bonds"/>
    <property type="evidence" value="ECO:0007669"/>
    <property type="project" value="UniProtKB-KW"/>
</dbReference>
<dbReference type="SUPFAM" id="SSF51445">
    <property type="entry name" value="(Trans)glycosidases"/>
    <property type="match status" value="1"/>
</dbReference>
<dbReference type="AlphaFoldDB" id="A0A4U8PZB3"/>
<gene>
    <name evidence="3" type="primary">glgX_2</name>
    <name evidence="3" type="ORF">DSM106044_05512</name>
</gene>
<keyword evidence="3" id="KW-0378">Hydrolase</keyword>
<dbReference type="Pfam" id="PF00128">
    <property type="entry name" value="Alpha-amylase"/>
    <property type="match status" value="1"/>
</dbReference>
<feature type="domain" description="Glycosyl hydrolase family 13 catalytic" evidence="2">
    <location>
        <begin position="146"/>
        <end position="496"/>
    </location>
</feature>
<dbReference type="RefSeq" id="WP_138004164.1">
    <property type="nucleotide sequence ID" value="NZ_QGQD01000112.1"/>
</dbReference>
<dbReference type="InterPro" id="IPR017853">
    <property type="entry name" value="GH"/>
</dbReference>
<sequence length="632" mass="73443">MEEEKLEIDLVVKKGNYQRLGVTKEEDGINFAVAVAGSHEVKLVLYKKGSPHIAQEIPFPKEHLIGDILAIKVCGLRWSEYEYNYCSDGQIFQDPYARLIVGREHFGEAVSQEDGDAIRCGFAFETYDWMEDTNPQIPYQEIISYQLHVRGFTRHNGSKVRHKGTFLGLQEKIPYLRELGINQVKLMPAYEFDEIKKLHAQMSMSYEMRQEEMPRVNYWGYEAGNYFAPKKSYGASKDVIREFKDLVRTMHANGMEVIMEFYFPNQINSRLIMDCLTFWVTNYHIDGFHILADQVLCNMLAKDPLLSRTKIMAVYFPTEEFYSEPPFPEYENLAECNDGFLIDIRRFLKGDEDQLNQFTYRIRRNPAGRGIINYITNHDGFTLMDLVSYDEKHNEANGEQNRDGSSYNYSWNCGVEGKSRKKKILDLRMKQIKNAFLLLLLSQGTPMLLAGDEIGNSQEGNNNPYCQDNEISWVDWNLNKKNQEILQFVKDVIAFRKRHKILHMPYELRVMDTVSCGYPDVSYHGSRAWYGAFEHTNRQVGVMYCGFYAGEDIFLYTAYNMHWVEHEFALPHLPENLDWYTAIDTGKSDGNCVYEEGSEPLLEVQNIFTVLPRTIVVLIGRAKEKDKKTTRC</sequence>
<dbReference type="Gene3D" id="2.60.40.1180">
    <property type="entry name" value="Golgi alpha-mannosidase II"/>
    <property type="match status" value="1"/>
</dbReference>
<dbReference type="InterPro" id="IPR014756">
    <property type="entry name" value="Ig_E-set"/>
</dbReference>
<accession>A0A4U8PZB3</accession>
<dbReference type="EMBL" id="QGQD01000112">
    <property type="protein sequence ID" value="TLC97714.1"/>
    <property type="molecule type" value="Genomic_DNA"/>
</dbReference>
<dbReference type="SUPFAM" id="SSF81296">
    <property type="entry name" value="E set domains"/>
    <property type="match status" value="1"/>
</dbReference>
<keyword evidence="3" id="KW-0326">Glycosidase</keyword>
<dbReference type="InterPro" id="IPR013780">
    <property type="entry name" value="Glyco_hydro_b"/>
</dbReference>
<dbReference type="Gene3D" id="2.60.40.10">
    <property type="entry name" value="Immunoglobulins"/>
    <property type="match status" value="1"/>
</dbReference>
<comment type="similarity">
    <text evidence="1">Belongs to the glycosyl hydrolase 13 family.</text>
</comment>
<evidence type="ECO:0000259" key="2">
    <source>
        <dbReference type="SMART" id="SM00642"/>
    </source>
</evidence>
<dbReference type="STRING" id="180332.GCA_000797495_05389"/>
<dbReference type="GO" id="GO:0005975">
    <property type="term" value="P:carbohydrate metabolic process"/>
    <property type="evidence" value="ECO:0007669"/>
    <property type="project" value="InterPro"/>
</dbReference>
<comment type="caution">
    <text evidence="3">The sequence shown here is derived from an EMBL/GenBank/DDBJ whole genome shotgun (WGS) entry which is preliminary data.</text>
</comment>
<proteinExistence type="inferred from homology"/>
<protein>
    <submittedName>
        <fullName evidence="3">Glycogen debranching enzyme</fullName>
        <ecNumber evidence="3">3.2.1.-</ecNumber>
    </submittedName>
</protein>
<dbReference type="CDD" id="cd11234">
    <property type="entry name" value="E_set_GDE_N"/>
    <property type="match status" value="1"/>
</dbReference>
<reference evidence="3 4" key="1">
    <citation type="journal article" date="2019" name="Anaerobe">
        <title>Detection of Robinsoniella peoriensis in multiple bone samples of a trauma patient.</title>
        <authorList>
            <person name="Schrottner P."/>
            <person name="Hartwich K."/>
            <person name="Bunk B."/>
            <person name="Schober I."/>
            <person name="Helbig S."/>
            <person name="Rudolph W.W."/>
            <person name="Gunzer F."/>
        </authorList>
    </citation>
    <scope>NUCLEOTIDE SEQUENCE [LARGE SCALE GENOMIC DNA]</scope>
    <source>
        <strain evidence="3 4">DSM 106044</strain>
    </source>
</reference>
<dbReference type="SUPFAM" id="SSF51011">
    <property type="entry name" value="Glycosyl hydrolase domain"/>
    <property type="match status" value="1"/>
</dbReference>
<evidence type="ECO:0000256" key="1">
    <source>
        <dbReference type="ARBA" id="ARBA00008061"/>
    </source>
</evidence>
<dbReference type="EC" id="3.2.1.-" evidence="3"/>
<dbReference type="InterPro" id="IPR006047">
    <property type="entry name" value="GH13_cat_dom"/>
</dbReference>
<organism evidence="3 4">
    <name type="scientific">Robinsoniella peoriensis</name>
    <dbReference type="NCBI Taxonomy" id="180332"/>
    <lineage>
        <taxon>Bacteria</taxon>
        <taxon>Bacillati</taxon>
        <taxon>Bacillota</taxon>
        <taxon>Clostridia</taxon>
        <taxon>Lachnospirales</taxon>
        <taxon>Lachnospiraceae</taxon>
        <taxon>Robinsoniella</taxon>
    </lineage>
</organism>
<dbReference type="InterPro" id="IPR013783">
    <property type="entry name" value="Ig-like_fold"/>
</dbReference>
<dbReference type="PANTHER" id="PTHR43002">
    <property type="entry name" value="GLYCOGEN DEBRANCHING ENZYME"/>
    <property type="match status" value="1"/>
</dbReference>
<dbReference type="SMART" id="SM00642">
    <property type="entry name" value="Aamy"/>
    <property type="match status" value="1"/>
</dbReference>